<protein>
    <submittedName>
        <fullName evidence="2">Helix-turn-helix domain-containing protein</fullName>
    </submittedName>
</protein>
<dbReference type="Proteomes" id="UP001174205">
    <property type="component" value="Unassembled WGS sequence"/>
</dbReference>
<evidence type="ECO:0000313" key="3">
    <source>
        <dbReference type="Proteomes" id="UP001174205"/>
    </source>
</evidence>
<proteinExistence type="predicted"/>
<keyword evidence="3" id="KW-1185">Reference proteome</keyword>
<evidence type="ECO:0000259" key="1">
    <source>
        <dbReference type="Pfam" id="PF12728"/>
    </source>
</evidence>
<comment type="caution">
    <text evidence="2">The sequence shown here is derived from an EMBL/GenBank/DDBJ whole genome shotgun (WGS) entry which is preliminary data.</text>
</comment>
<organism evidence="2 3">
    <name type="scientific">Paenibacillus vandeheii</name>
    <dbReference type="NCBI Taxonomy" id="3035917"/>
    <lineage>
        <taxon>Bacteria</taxon>
        <taxon>Bacillati</taxon>
        <taxon>Bacillota</taxon>
        <taxon>Bacilli</taxon>
        <taxon>Bacillales</taxon>
        <taxon>Paenibacillaceae</taxon>
        <taxon>Paenibacillus</taxon>
    </lineage>
</organism>
<evidence type="ECO:0000313" key="2">
    <source>
        <dbReference type="EMBL" id="MDN4600011.1"/>
    </source>
</evidence>
<dbReference type="EMBL" id="JAROCD010000001">
    <property type="protein sequence ID" value="MDN4600011.1"/>
    <property type="molecule type" value="Genomic_DNA"/>
</dbReference>
<accession>A0ABT8J4J8</accession>
<dbReference type="Pfam" id="PF12728">
    <property type="entry name" value="HTH_17"/>
    <property type="match status" value="1"/>
</dbReference>
<dbReference type="RefSeq" id="WP_301243962.1">
    <property type="nucleotide sequence ID" value="NZ_JAROCD010000001.1"/>
</dbReference>
<sequence>MIDSNASDNFLNDLAKRVAQIILPEVIKVVGSEQFKESEDATLEADEAAAYINISRVTLYRMCAENLLPHMKIGSKGSKRSKLLFSSNALDKWKRDQLNANYQPDEK</sequence>
<feature type="domain" description="Helix-turn-helix" evidence="1">
    <location>
        <begin position="44"/>
        <end position="97"/>
    </location>
</feature>
<name>A0ABT8J4J8_9BACL</name>
<reference evidence="2" key="1">
    <citation type="submission" date="2023-03" db="EMBL/GenBank/DDBJ databases">
        <title>MT1 and MT2 Draft Genomes of Novel Species.</title>
        <authorList>
            <person name="Venkateswaran K."/>
        </authorList>
    </citation>
    <scope>NUCLEOTIDE SEQUENCE</scope>
    <source>
        <strain evidence="2">F6_3S_P_1C</strain>
    </source>
</reference>
<dbReference type="InterPro" id="IPR041657">
    <property type="entry name" value="HTH_17"/>
</dbReference>
<gene>
    <name evidence="2" type="ORF">P5G61_02135</name>
</gene>